<keyword evidence="2" id="KW-0812">Transmembrane</keyword>
<keyword evidence="5" id="KW-1185">Reference proteome</keyword>
<feature type="transmembrane region" description="Helical" evidence="2">
    <location>
        <begin position="7"/>
        <end position="25"/>
    </location>
</feature>
<evidence type="ECO:0000313" key="4">
    <source>
        <dbReference type="EMBL" id="SEQ33797.1"/>
    </source>
</evidence>
<keyword evidence="2" id="KW-0472">Membrane</keyword>
<dbReference type="RefSeq" id="WP_092572296.1">
    <property type="nucleotide sequence ID" value="NZ_FOEN01000008.1"/>
</dbReference>
<gene>
    <name evidence="4" type="ORF">SAMN04488558_10896</name>
</gene>
<dbReference type="Proteomes" id="UP000198833">
    <property type="component" value="Unassembled WGS sequence"/>
</dbReference>
<dbReference type="Pfam" id="PF07859">
    <property type="entry name" value="Abhydrolase_3"/>
    <property type="match status" value="1"/>
</dbReference>
<dbReference type="InterPro" id="IPR013094">
    <property type="entry name" value="AB_hydrolase_3"/>
</dbReference>
<dbReference type="STRING" id="89093.SAMN04488558_10896"/>
<dbReference type="OrthoDB" id="9815425at2"/>
<dbReference type="InterPro" id="IPR050300">
    <property type="entry name" value="GDXG_lipolytic_enzyme"/>
</dbReference>
<dbReference type="SUPFAM" id="SSF53474">
    <property type="entry name" value="alpha/beta-Hydrolases"/>
    <property type="match status" value="1"/>
</dbReference>
<dbReference type="GO" id="GO:0016787">
    <property type="term" value="F:hydrolase activity"/>
    <property type="evidence" value="ECO:0007669"/>
    <property type="project" value="UniProtKB-KW"/>
</dbReference>
<dbReference type="EMBL" id="FOEN01000008">
    <property type="protein sequence ID" value="SEQ33797.1"/>
    <property type="molecule type" value="Genomic_DNA"/>
</dbReference>
<sequence length="331" mass="38522">MNRCLKRSLYIFSWPILIASAYYLYSYNVRHQSPSSLRMLRFTQLTGIKQLQAWASQRQDLVVDLLSQRKNDLPLNPDWRVHHISDKYFVEDMPVYVWNDHGLAGQKTIFYLHGGGYIVDATPFHFDFIRDIITRTDARLVFPVFYKTPKYSYQQAFPLVYRLYQEWAAKGPMYLMGDSAGGGFALSLAISLKQAKAELARHIFLISPWLDLSLEDKAYKHFDSLDPLLDLPALQLMGRFWAGKTYSVKDWQISPIYGDLSGLPPIFVSVGTHELLYWDSFRLRQAIQASHGQIETYLGQRMNHIFPILPIYEARPVRQRIVNLMNQESEE</sequence>
<accession>A0A1H9F7H0</accession>
<evidence type="ECO:0000259" key="3">
    <source>
        <dbReference type="Pfam" id="PF07859"/>
    </source>
</evidence>
<dbReference type="PANTHER" id="PTHR48081">
    <property type="entry name" value="AB HYDROLASE SUPERFAMILY PROTEIN C4A8.06C"/>
    <property type="match status" value="1"/>
</dbReference>
<keyword evidence="1" id="KW-0378">Hydrolase</keyword>
<feature type="domain" description="Alpha/beta hydrolase fold-3" evidence="3">
    <location>
        <begin position="109"/>
        <end position="306"/>
    </location>
</feature>
<dbReference type="InterPro" id="IPR029058">
    <property type="entry name" value="AB_hydrolase_fold"/>
</dbReference>
<reference evidence="4 5" key="1">
    <citation type="submission" date="2016-10" db="EMBL/GenBank/DDBJ databases">
        <authorList>
            <person name="de Groot N.N."/>
        </authorList>
    </citation>
    <scope>NUCLEOTIDE SEQUENCE [LARGE SCALE GENOMIC DNA]</scope>
    <source>
        <strain evidence="4 5">DSM 15695</strain>
    </source>
</reference>
<name>A0A1H9F7H0_9LACT</name>
<dbReference type="Gene3D" id="3.40.50.1820">
    <property type="entry name" value="alpha/beta hydrolase"/>
    <property type="match status" value="1"/>
</dbReference>
<evidence type="ECO:0000313" key="5">
    <source>
        <dbReference type="Proteomes" id="UP000198833"/>
    </source>
</evidence>
<evidence type="ECO:0000256" key="1">
    <source>
        <dbReference type="ARBA" id="ARBA00022801"/>
    </source>
</evidence>
<proteinExistence type="predicted"/>
<dbReference type="AlphaFoldDB" id="A0A1H9F7H0"/>
<organism evidence="4 5">
    <name type="scientific">Ignavigranum ruoffiae</name>
    <dbReference type="NCBI Taxonomy" id="89093"/>
    <lineage>
        <taxon>Bacteria</taxon>
        <taxon>Bacillati</taxon>
        <taxon>Bacillota</taxon>
        <taxon>Bacilli</taxon>
        <taxon>Lactobacillales</taxon>
        <taxon>Aerococcaceae</taxon>
        <taxon>Ignavigranum</taxon>
    </lineage>
</organism>
<dbReference type="PANTHER" id="PTHR48081:SF8">
    <property type="entry name" value="ALPHA_BETA HYDROLASE FOLD-3 DOMAIN-CONTAINING PROTEIN-RELATED"/>
    <property type="match status" value="1"/>
</dbReference>
<evidence type="ECO:0000256" key="2">
    <source>
        <dbReference type="SAM" id="Phobius"/>
    </source>
</evidence>
<keyword evidence="2" id="KW-1133">Transmembrane helix</keyword>
<protein>
    <submittedName>
        <fullName evidence="4">Acetyl esterase/lipase</fullName>
    </submittedName>
</protein>